<sequence length="99" mass="10850">MFSIFRPKSSCIGGQARPNYRWCVVPLLHGVVVDSSCRRHGRLYSGQDDAAVNDLSQIMRPHLRSGTTFVSSKGSPLHAAYAGSTHLYDSSTSYSVRSC</sequence>
<organism evidence="1 2">
    <name type="scientific">Prorocentrum cordatum</name>
    <dbReference type="NCBI Taxonomy" id="2364126"/>
    <lineage>
        <taxon>Eukaryota</taxon>
        <taxon>Sar</taxon>
        <taxon>Alveolata</taxon>
        <taxon>Dinophyceae</taxon>
        <taxon>Prorocentrales</taxon>
        <taxon>Prorocentraceae</taxon>
        <taxon>Prorocentrum</taxon>
    </lineage>
</organism>
<comment type="caution">
    <text evidence="1">The sequence shown here is derived from an EMBL/GenBank/DDBJ whole genome shotgun (WGS) entry which is preliminary data.</text>
</comment>
<reference evidence="1" key="1">
    <citation type="submission" date="2023-10" db="EMBL/GenBank/DDBJ databases">
        <authorList>
            <person name="Chen Y."/>
            <person name="Shah S."/>
            <person name="Dougan E. K."/>
            <person name="Thang M."/>
            <person name="Chan C."/>
        </authorList>
    </citation>
    <scope>NUCLEOTIDE SEQUENCE [LARGE SCALE GENOMIC DNA]</scope>
</reference>
<dbReference type="EMBL" id="CAUYUJ010006223">
    <property type="protein sequence ID" value="CAK0816529.1"/>
    <property type="molecule type" value="Genomic_DNA"/>
</dbReference>
<accession>A0ABN9RC15</accession>
<evidence type="ECO:0000313" key="1">
    <source>
        <dbReference type="EMBL" id="CAK0816529.1"/>
    </source>
</evidence>
<gene>
    <name evidence="1" type="ORF">PCOR1329_LOCUS19469</name>
</gene>
<name>A0ABN9RC15_9DINO</name>
<proteinExistence type="predicted"/>
<keyword evidence="2" id="KW-1185">Reference proteome</keyword>
<protein>
    <submittedName>
        <fullName evidence="1">Uncharacterized protein</fullName>
    </submittedName>
</protein>
<evidence type="ECO:0000313" key="2">
    <source>
        <dbReference type="Proteomes" id="UP001189429"/>
    </source>
</evidence>
<dbReference type="Proteomes" id="UP001189429">
    <property type="component" value="Unassembled WGS sequence"/>
</dbReference>